<dbReference type="GO" id="GO:0004316">
    <property type="term" value="F:3-oxoacyl-[acyl-carrier-protein] reductase (NADPH) activity"/>
    <property type="evidence" value="ECO:0007669"/>
    <property type="project" value="UniProtKB-UniRule"/>
</dbReference>
<sequence length="248" mass="25533">MSKLSGKTALVTGASRGIGRAIALRLAAEGAAVAINYNGSAEKAEAVAEEIRAAGGTASVFQADVADAASVAAMFERFFEEFQRLDILVNNAGITRDALLIGMKETQFDEVIAANLKGCFLCTQLAAKRMIRQRSGRIINISSYSGLHGNAGQMNYAASKAGVVGMTKTAARELGGRGITVNAIAPGMVETDMTAALSGKAREAILAQVPLQRMGCAEEIAAAAAFLAGDEAAYITGQVLSVDGGLSI</sequence>
<name>A0AAE3VAC6_9FIRM</name>
<evidence type="ECO:0000256" key="1">
    <source>
        <dbReference type="ARBA" id="ARBA00005194"/>
    </source>
</evidence>
<accession>A0AAE3VAC6</accession>
<evidence type="ECO:0000256" key="6">
    <source>
        <dbReference type="ARBA" id="ARBA00023221"/>
    </source>
</evidence>
<evidence type="ECO:0000313" key="13">
    <source>
        <dbReference type="Proteomes" id="UP001241537"/>
    </source>
</evidence>
<keyword evidence="6" id="KW-0753">Steroid metabolism</keyword>
<dbReference type="InterPro" id="IPR036291">
    <property type="entry name" value="NAD(P)-bd_dom_sf"/>
</dbReference>
<dbReference type="PROSITE" id="PS00061">
    <property type="entry name" value="ADH_SHORT"/>
    <property type="match status" value="1"/>
</dbReference>
<dbReference type="InterPro" id="IPR020904">
    <property type="entry name" value="Sc_DH/Rdtase_CS"/>
</dbReference>
<dbReference type="Proteomes" id="UP001241537">
    <property type="component" value="Unassembled WGS sequence"/>
</dbReference>
<dbReference type="GO" id="GO:0008202">
    <property type="term" value="P:steroid metabolic process"/>
    <property type="evidence" value="ECO:0007669"/>
    <property type="project" value="UniProtKB-KW"/>
</dbReference>
<organism evidence="12 13">
    <name type="scientific">Moryella indoligenes</name>
    <dbReference type="NCBI Taxonomy" id="371674"/>
    <lineage>
        <taxon>Bacteria</taxon>
        <taxon>Bacillati</taxon>
        <taxon>Bacillota</taxon>
        <taxon>Clostridia</taxon>
        <taxon>Lachnospirales</taxon>
        <taxon>Lachnospiraceae</taxon>
        <taxon>Moryella</taxon>
    </lineage>
</organism>
<dbReference type="RefSeq" id="WP_307254362.1">
    <property type="nucleotide sequence ID" value="NZ_JAUSTO010000007.1"/>
</dbReference>
<comment type="subunit">
    <text evidence="10">Homotetramer.</text>
</comment>
<dbReference type="PANTHER" id="PTHR42879">
    <property type="entry name" value="3-OXOACYL-(ACYL-CARRIER-PROTEIN) REDUCTASE"/>
    <property type="match status" value="1"/>
</dbReference>
<dbReference type="InterPro" id="IPR057326">
    <property type="entry name" value="KR_dom"/>
</dbReference>
<feature type="active site" description="Proton acceptor" evidence="8">
    <location>
        <position position="156"/>
    </location>
</feature>
<proteinExistence type="inferred from homology"/>
<evidence type="ECO:0000256" key="3">
    <source>
        <dbReference type="ARBA" id="ARBA00012948"/>
    </source>
</evidence>
<feature type="binding site" evidence="9">
    <location>
        <position position="91"/>
    </location>
    <ligand>
        <name>NADP(+)</name>
        <dbReference type="ChEBI" id="CHEBI:58349"/>
    </ligand>
</feature>
<evidence type="ECO:0000313" key="12">
    <source>
        <dbReference type="EMBL" id="MDQ0152608.1"/>
    </source>
</evidence>
<reference evidence="12" key="1">
    <citation type="submission" date="2023-07" db="EMBL/GenBank/DDBJ databases">
        <title>Genomic Encyclopedia of Type Strains, Phase IV (KMG-IV): sequencing the most valuable type-strain genomes for metagenomic binning, comparative biology and taxonomic classification.</title>
        <authorList>
            <person name="Goeker M."/>
        </authorList>
    </citation>
    <scope>NUCLEOTIDE SEQUENCE</scope>
    <source>
        <strain evidence="12">DSM 19659</strain>
    </source>
</reference>
<feature type="domain" description="Ketoreductase" evidence="11">
    <location>
        <begin position="7"/>
        <end position="187"/>
    </location>
</feature>
<dbReference type="InterPro" id="IPR050259">
    <property type="entry name" value="SDR"/>
</dbReference>
<dbReference type="NCBIfam" id="NF009466">
    <property type="entry name" value="PRK12826.1-2"/>
    <property type="match status" value="1"/>
</dbReference>
<dbReference type="EC" id="1.1.1.100" evidence="3 10"/>
<keyword evidence="10" id="KW-0275">Fatty acid biosynthesis</keyword>
<evidence type="ECO:0000256" key="2">
    <source>
        <dbReference type="ARBA" id="ARBA00006484"/>
    </source>
</evidence>
<dbReference type="NCBIfam" id="TIGR01830">
    <property type="entry name" value="3oxo_ACP_reduc"/>
    <property type="match status" value="1"/>
</dbReference>
<dbReference type="PRINTS" id="PR00080">
    <property type="entry name" value="SDRFAMILY"/>
</dbReference>
<dbReference type="Pfam" id="PF13561">
    <property type="entry name" value="adh_short_C2"/>
    <property type="match status" value="1"/>
</dbReference>
<evidence type="ECO:0000259" key="11">
    <source>
        <dbReference type="SMART" id="SM00822"/>
    </source>
</evidence>
<dbReference type="PRINTS" id="PR00081">
    <property type="entry name" value="GDHRDH"/>
</dbReference>
<dbReference type="SMART" id="SM00822">
    <property type="entry name" value="PKS_KR"/>
    <property type="match status" value="1"/>
</dbReference>
<gene>
    <name evidence="12" type="ORF">J2S20_001302</name>
</gene>
<dbReference type="GO" id="GO:0006633">
    <property type="term" value="P:fatty acid biosynthetic process"/>
    <property type="evidence" value="ECO:0007669"/>
    <property type="project" value="UniProtKB-KW"/>
</dbReference>
<dbReference type="EMBL" id="JAUSTO010000007">
    <property type="protein sequence ID" value="MDQ0152608.1"/>
    <property type="molecule type" value="Genomic_DNA"/>
</dbReference>
<comment type="similarity">
    <text evidence="2 10">Belongs to the short-chain dehydrogenases/reductases (SDR) family.</text>
</comment>
<feature type="binding site" evidence="9">
    <location>
        <begin position="13"/>
        <end position="16"/>
    </location>
    <ligand>
        <name>NADP(+)</name>
        <dbReference type="ChEBI" id="CHEBI:58349"/>
    </ligand>
</feature>
<dbReference type="InterPro" id="IPR002347">
    <property type="entry name" value="SDR_fam"/>
</dbReference>
<protein>
    <recommendedName>
        <fullName evidence="3 10">3-oxoacyl-[acyl-carrier-protein] reductase</fullName>
        <ecNumber evidence="3 10">1.1.1.100</ecNumber>
    </recommendedName>
</protein>
<dbReference type="FunFam" id="3.40.50.720:FF:000115">
    <property type="entry name" value="3-oxoacyl-[acyl-carrier-protein] reductase FabG"/>
    <property type="match status" value="1"/>
</dbReference>
<keyword evidence="10" id="KW-0443">Lipid metabolism</keyword>
<feature type="binding site" evidence="9">
    <location>
        <begin position="156"/>
        <end position="160"/>
    </location>
    <ligand>
        <name>NADP(+)</name>
        <dbReference type="ChEBI" id="CHEBI:58349"/>
    </ligand>
</feature>
<dbReference type="InterPro" id="IPR011284">
    <property type="entry name" value="3oxo_ACP_reduc"/>
</dbReference>
<evidence type="ECO:0000256" key="5">
    <source>
        <dbReference type="ARBA" id="ARBA00023002"/>
    </source>
</evidence>
<comment type="function">
    <text evidence="10">Catalyzes the NADPH-dependent reduction of beta-ketoacyl-ACP substrates to beta-hydroxyacyl-ACP products, the first reductive step in the elongation cycle of fatty acid biosynthesis.</text>
</comment>
<keyword evidence="4 9" id="KW-0521">NADP</keyword>
<comment type="caution">
    <text evidence="12">The sequence shown here is derived from an EMBL/GenBank/DDBJ whole genome shotgun (WGS) entry which is preliminary data.</text>
</comment>
<keyword evidence="10" id="KW-0276">Fatty acid metabolism</keyword>
<keyword evidence="10" id="KW-0444">Lipid biosynthesis</keyword>
<dbReference type="NCBIfam" id="NF005559">
    <property type="entry name" value="PRK07231.1"/>
    <property type="match status" value="1"/>
</dbReference>
<evidence type="ECO:0000256" key="4">
    <source>
        <dbReference type="ARBA" id="ARBA00022857"/>
    </source>
</evidence>
<comment type="pathway">
    <text evidence="1 10">Lipid metabolism; fatty acid biosynthesis.</text>
</comment>
<dbReference type="SUPFAM" id="SSF51735">
    <property type="entry name" value="NAD(P)-binding Rossmann-fold domains"/>
    <property type="match status" value="1"/>
</dbReference>
<evidence type="ECO:0000256" key="9">
    <source>
        <dbReference type="PIRSR" id="PIRSR611284-2"/>
    </source>
</evidence>
<evidence type="ECO:0000256" key="10">
    <source>
        <dbReference type="RuleBase" id="RU366074"/>
    </source>
</evidence>
<comment type="catalytic activity">
    <reaction evidence="7 10">
        <text>a (3R)-hydroxyacyl-[ACP] + NADP(+) = a 3-oxoacyl-[ACP] + NADPH + H(+)</text>
        <dbReference type="Rhea" id="RHEA:17397"/>
        <dbReference type="Rhea" id="RHEA-COMP:9916"/>
        <dbReference type="Rhea" id="RHEA-COMP:9945"/>
        <dbReference type="ChEBI" id="CHEBI:15378"/>
        <dbReference type="ChEBI" id="CHEBI:57783"/>
        <dbReference type="ChEBI" id="CHEBI:58349"/>
        <dbReference type="ChEBI" id="CHEBI:78776"/>
        <dbReference type="ChEBI" id="CHEBI:78827"/>
        <dbReference type="EC" id="1.1.1.100"/>
    </reaction>
</comment>
<keyword evidence="13" id="KW-1185">Reference proteome</keyword>
<dbReference type="Gene3D" id="3.40.50.720">
    <property type="entry name" value="NAD(P)-binding Rossmann-like Domain"/>
    <property type="match status" value="1"/>
</dbReference>
<evidence type="ECO:0000256" key="8">
    <source>
        <dbReference type="PIRSR" id="PIRSR611284-1"/>
    </source>
</evidence>
<keyword evidence="5 10" id="KW-0560">Oxidoreductase</keyword>
<dbReference type="PANTHER" id="PTHR42879:SF2">
    <property type="entry name" value="3-OXOACYL-[ACYL-CARRIER-PROTEIN] REDUCTASE FABG"/>
    <property type="match status" value="1"/>
</dbReference>
<dbReference type="GO" id="GO:0051287">
    <property type="term" value="F:NAD binding"/>
    <property type="evidence" value="ECO:0007669"/>
    <property type="project" value="UniProtKB-UniRule"/>
</dbReference>
<evidence type="ECO:0000256" key="7">
    <source>
        <dbReference type="ARBA" id="ARBA00048508"/>
    </source>
</evidence>
<dbReference type="AlphaFoldDB" id="A0AAE3VAC6"/>